<protein>
    <recommendedName>
        <fullName evidence="3">Short-chain dehydrogenase</fullName>
    </recommendedName>
</protein>
<dbReference type="PANTHER" id="PTHR43431">
    <property type="entry name" value="OXIDOREDUCTASE, SHORT CHAIN DEHYDROGENASE/REDUCTASE FAMILY (AFU_ORTHOLOGUE AFUA_5G14000)"/>
    <property type="match status" value="1"/>
</dbReference>
<dbReference type="SUPFAM" id="SSF51735">
    <property type="entry name" value="NAD(P)-binding Rossmann-fold domains"/>
    <property type="match status" value="1"/>
</dbReference>
<dbReference type="InterPro" id="IPR002347">
    <property type="entry name" value="SDR_fam"/>
</dbReference>
<dbReference type="EMBL" id="BAABRU010000011">
    <property type="protein sequence ID" value="GAA5529532.1"/>
    <property type="molecule type" value="Genomic_DNA"/>
</dbReference>
<dbReference type="InterPro" id="IPR036291">
    <property type="entry name" value="NAD(P)-bd_dom_sf"/>
</dbReference>
<dbReference type="Proteomes" id="UP001428290">
    <property type="component" value="Unassembled WGS sequence"/>
</dbReference>
<evidence type="ECO:0000313" key="1">
    <source>
        <dbReference type="EMBL" id="GAA5529532.1"/>
    </source>
</evidence>
<dbReference type="RefSeq" id="WP_345723143.1">
    <property type="nucleotide sequence ID" value="NZ_BAABRU010000011.1"/>
</dbReference>
<keyword evidence="2" id="KW-1185">Reference proteome</keyword>
<dbReference type="PANTHER" id="PTHR43431:SF7">
    <property type="entry name" value="OXIDOREDUCTASE, SHORT CHAIN DEHYDROGENASE_REDUCTASE FAMILY (AFU_ORTHOLOGUE AFUA_5G14000)"/>
    <property type="match status" value="1"/>
</dbReference>
<organism evidence="1 2">
    <name type="scientific">Herpetosiphon gulosus</name>
    <dbReference type="NCBI Taxonomy" id="1973496"/>
    <lineage>
        <taxon>Bacteria</taxon>
        <taxon>Bacillati</taxon>
        <taxon>Chloroflexota</taxon>
        <taxon>Chloroflexia</taxon>
        <taxon>Herpetosiphonales</taxon>
        <taxon>Herpetosiphonaceae</taxon>
        <taxon>Herpetosiphon</taxon>
    </lineage>
</organism>
<comment type="caution">
    <text evidence="1">The sequence shown here is derived from an EMBL/GenBank/DDBJ whole genome shotgun (WGS) entry which is preliminary data.</text>
</comment>
<evidence type="ECO:0008006" key="3">
    <source>
        <dbReference type="Google" id="ProtNLM"/>
    </source>
</evidence>
<gene>
    <name evidence="1" type="ORF">Hgul01_03342</name>
</gene>
<dbReference type="Pfam" id="PF00106">
    <property type="entry name" value="adh_short"/>
    <property type="match status" value="1"/>
</dbReference>
<reference evidence="1 2" key="1">
    <citation type="submission" date="2024-02" db="EMBL/GenBank/DDBJ databases">
        <title>Herpetosiphon gulosus NBRC 112829.</title>
        <authorList>
            <person name="Ichikawa N."/>
            <person name="Katano-Makiyama Y."/>
            <person name="Hidaka K."/>
        </authorList>
    </citation>
    <scope>NUCLEOTIDE SEQUENCE [LARGE SCALE GENOMIC DNA]</scope>
    <source>
        <strain evidence="1 2">NBRC 112829</strain>
    </source>
</reference>
<proteinExistence type="predicted"/>
<dbReference type="Gene3D" id="3.40.50.720">
    <property type="entry name" value="NAD(P)-binding Rossmann-like Domain"/>
    <property type="match status" value="1"/>
</dbReference>
<sequence>MPTLAIVGAGPGMGLAIARTFGRNGFQVALVARNQDKLTNLVAQLEEEGITAAGFTADVSDRSSIVAAFDAVKTHFGPVDVLEFSPANSALPFATPTEVSIANLQPQIDFYIYGAITAVEQVLPDMLTRGSGTLLFTTGGSSINPSPMFANIGIASAGLRNWVYSLHAALAEHGIQAAHIAISAWIGKQPGAEPESIAPLYWELYSQRDQIERHFLAS</sequence>
<accession>A0ABP9X284</accession>
<name>A0ABP9X284_9CHLR</name>
<evidence type="ECO:0000313" key="2">
    <source>
        <dbReference type="Proteomes" id="UP001428290"/>
    </source>
</evidence>